<evidence type="ECO:0000313" key="6">
    <source>
        <dbReference type="EMBL" id="EHI58257.1"/>
    </source>
</evidence>
<comment type="function">
    <text evidence="2">May play the central regulatory role in sporulation. It may be an element of the effector pathway responsible for the activation of sporulation genes in response to nutritional stress. Spo0A may act in concert with spo0H (a sigma factor) to control the expression of some genes that are critical to the sporulation process.</text>
</comment>
<dbReference type="PANTHER" id="PTHR37299:SF1">
    <property type="entry name" value="STAGE 0 SPORULATION PROTEIN A HOMOLOG"/>
    <property type="match status" value="1"/>
</dbReference>
<feature type="domain" description="HTH LytTR-type" evidence="5">
    <location>
        <begin position="131"/>
        <end position="229"/>
    </location>
</feature>
<feature type="modified residue" description="4-aspartylphosphate" evidence="3">
    <location>
        <position position="57"/>
    </location>
</feature>
<dbReference type="HOGENOM" id="CLU_000445_14_2_9"/>
<dbReference type="InterPro" id="IPR046947">
    <property type="entry name" value="LytR-like"/>
</dbReference>
<keyword evidence="7" id="KW-1185">Reference proteome</keyword>
<proteinExistence type="predicted"/>
<evidence type="ECO:0000259" key="5">
    <source>
        <dbReference type="PROSITE" id="PS50930"/>
    </source>
</evidence>
<dbReference type="EMBL" id="ADLN01000104">
    <property type="protein sequence ID" value="EHI58257.1"/>
    <property type="molecule type" value="Genomic_DNA"/>
</dbReference>
<feature type="domain" description="Response regulatory" evidence="4">
    <location>
        <begin position="3"/>
        <end position="120"/>
    </location>
</feature>
<dbReference type="PROSITE" id="PS50110">
    <property type="entry name" value="RESPONSE_REGULATORY"/>
    <property type="match status" value="1"/>
</dbReference>
<sequence length="236" mass="27226">MYKIAIVEDEPEYQSQLKRYIQAYEKEHEDCFDVHVFSDGLDILDNYTADYDIIFMDIQMKHLDGMKTAQSIREMDGNVILIFITNMAQFAIQGYAVDALDYVLKPVSEFAFAQQLGKAVRKLKMRNHDTLTIIQGGNMIRLPISQISYVESQGHNIMIHSERGVYTIRSTMKEMGSKLENQHFSRCNNCFLVNLQHVEQIEQNRVIVAGEELQISRPRKKAFMEALTDYVGGERG</sequence>
<dbReference type="Pfam" id="PF04397">
    <property type="entry name" value="LytTR"/>
    <property type="match status" value="1"/>
</dbReference>
<dbReference type="SMART" id="SM00448">
    <property type="entry name" value="REC"/>
    <property type="match status" value="1"/>
</dbReference>
<keyword evidence="3" id="KW-0597">Phosphoprotein</keyword>
<dbReference type="GO" id="GO:0000156">
    <property type="term" value="F:phosphorelay response regulator activity"/>
    <property type="evidence" value="ECO:0007669"/>
    <property type="project" value="InterPro"/>
</dbReference>
<dbReference type="PANTHER" id="PTHR37299">
    <property type="entry name" value="TRANSCRIPTIONAL REGULATOR-RELATED"/>
    <property type="match status" value="1"/>
</dbReference>
<dbReference type="InterPro" id="IPR011006">
    <property type="entry name" value="CheY-like_superfamily"/>
</dbReference>
<dbReference type="Gene3D" id="2.40.50.1020">
    <property type="entry name" value="LytTr DNA-binding domain"/>
    <property type="match status" value="1"/>
</dbReference>
<comment type="caution">
    <text evidence="6">The sequence shown here is derived from an EMBL/GenBank/DDBJ whole genome shotgun (WGS) entry which is preliminary data.</text>
</comment>
<evidence type="ECO:0000256" key="3">
    <source>
        <dbReference type="PROSITE-ProRule" id="PRU00169"/>
    </source>
</evidence>
<dbReference type="AlphaFoldDB" id="G5IJN7"/>
<dbReference type="OrthoDB" id="9802383at2"/>
<dbReference type="RefSeq" id="WP_006781706.1">
    <property type="nucleotide sequence ID" value="NZ_CP040506.1"/>
</dbReference>
<evidence type="ECO:0000313" key="7">
    <source>
        <dbReference type="Proteomes" id="UP000005384"/>
    </source>
</evidence>
<dbReference type="Proteomes" id="UP000005384">
    <property type="component" value="Unassembled WGS sequence"/>
</dbReference>
<dbReference type="SUPFAM" id="SSF52172">
    <property type="entry name" value="CheY-like"/>
    <property type="match status" value="1"/>
</dbReference>
<reference evidence="6 7" key="1">
    <citation type="submission" date="2011-08" db="EMBL/GenBank/DDBJ databases">
        <title>The Genome Sequence of Clostridium hathewayi WAL-18680.</title>
        <authorList>
            <consortium name="The Broad Institute Genome Sequencing Platform"/>
            <person name="Earl A."/>
            <person name="Ward D."/>
            <person name="Feldgarden M."/>
            <person name="Gevers D."/>
            <person name="Finegold S.M."/>
            <person name="Summanen P.H."/>
            <person name="Molitoris D.R."/>
            <person name="Song M."/>
            <person name="Daigneault M."/>
            <person name="Allen-Vercoe E."/>
            <person name="Young S.K."/>
            <person name="Zeng Q."/>
            <person name="Gargeya S."/>
            <person name="Fitzgerald M."/>
            <person name="Haas B."/>
            <person name="Abouelleil A."/>
            <person name="Alvarado L."/>
            <person name="Arachchi H.M."/>
            <person name="Berlin A."/>
            <person name="Brown A."/>
            <person name="Chapman S.B."/>
            <person name="Chen Z."/>
            <person name="Dunbar C."/>
            <person name="Freedman E."/>
            <person name="Gearin G."/>
            <person name="Gellesch M."/>
            <person name="Goldberg J."/>
            <person name="Griggs A."/>
            <person name="Gujja S."/>
            <person name="Heiman D."/>
            <person name="Howarth C."/>
            <person name="Larson L."/>
            <person name="Lui A."/>
            <person name="MacDonald P.J.P."/>
            <person name="Montmayeur A."/>
            <person name="Murphy C."/>
            <person name="Neiman D."/>
            <person name="Pearson M."/>
            <person name="Priest M."/>
            <person name="Roberts A."/>
            <person name="Saif S."/>
            <person name="Shea T."/>
            <person name="Shenoy N."/>
            <person name="Sisk P."/>
            <person name="Stolte C."/>
            <person name="Sykes S."/>
            <person name="Wortman J."/>
            <person name="Nusbaum C."/>
            <person name="Birren B."/>
        </authorList>
    </citation>
    <scope>NUCLEOTIDE SEQUENCE [LARGE SCALE GENOMIC DNA]</scope>
    <source>
        <strain evidence="6 7">WAL-18680</strain>
    </source>
</reference>
<evidence type="ECO:0000256" key="1">
    <source>
        <dbReference type="ARBA" id="ARBA00018672"/>
    </source>
</evidence>
<dbReference type="Pfam" id="PF00072">
    <property type="entry name" value="Response_reg"/>
    <property type="match status" value="1"/>
</dbReference>
<dbReference type="PROSITE" id="PS50930">
    <property type="entry name" value="HTH_LYTTR"/>
    <property type="match status" value="1"/>
</dbReference>
<accession>G5IJN7</accession>
<dbReference type="InterPro" id="IPR001789">
    <property type="entry name" value="Sig_transdc_resp-reg_receiver"/>
</dbReference>
<protein>
    <recommendedName>
        <fullName evidence="1">Stage 0 sporulation protein A homolog</fullName>
    </recommendedName>
</protein>
<dbReference type="InterPro" id="IPR007492">
    <property type="entry name" value="LytTR_DNA-bd_dom"/>
</dbReference>
<dbReference type="Gene3D" id="3.40.50.2300">
    <property type="match status" value="1"/>
</dbReference>
<organism evidence="6 7">
    <name type="scientific">Hungatella hathewayi WAL-18680</name>
    <dbReference type="NCBI Taxonomy" id="742737"/>
    <lineage>
        <taxon>Bacteria</taxon>
        <taxon>Bacillati</taxon>
        <taxon>Bacillota</taxon>
        <taxon>Clostridia</taxon>
        <taxon>Lachnospirales</taxon>
        <taxon>Lachnospiraceae</taxon>
        <taxon>Hungatella</taxon>
    </lineage>
</organism>
<evidence type="ECO:0000259" key="4">
    <source>
        <dbReference type="PROSITE" id="PS50110"/>
    </source>
</evidence>
<dbReference type="GO" id="GO:0003677">
    <property type="term" value="F:DNA binding"/>
    <property type="evidence" value="ECO:0007669"/>
    <property type="project" value="InterPro"/>
</dbReference>
<gene>
    <name evidence="6" type="ORF">HMPREF9473_03715</name>
</gene>
<evidence type="ECO:0000256" key="2">
    <source>
        <dbReference type="ARBA" id="ARBA00024867"/>
    </source>
</evidence>
<dbReference type="PATRIC" id="fig|742737.3.peg.3695"/>
<dbReference type="SMART" id="SM00850">
    <property type="entry name" value="LytTR"/>
    <property type="match status" value="1"/>
</dbReference>
<name>G5IJN7_9FIRM</name>